<keyword evidence="4" id="KW-1185">Reference proteome</keyword>
<dbReference type="GO" id="GO:0034058">
    <property type="term" value="P:endosomal vesicle fusion"/>
    <property type="evidence" value="ECO:0007669"/>
    <property type="project" value="TreeGrafter"/>
</dbReference>
<dbReference type="OrthoDB" id="5325112at2759"/>
<dbReference type="GO" id="GO:0008270">
    <property type="term" value="F:zinc ion binding"/>
    <property type="evidence" value="ECO:0007669"/>
    <property type="project" value="UniProtKB-KW"/>
</dbReference>
<dbReference type="AlphaFoldDB" id="A0A813FR84"/>
<dbReference type="PROSITE" id="PS00028">
    <property type="entry name" value="ZINC_FINGER_C2H2_1"/>
    <property type="match status" value="1"/>
</dbReference>
<accession>A0A813FR84</accession>
<evidence type="ECO:0000259" key="2">
    <source>
        <dbReference type="PROSITE" id="PS50157"/>
    </source>
</evidence>
<dbReference type="PROSITE" id="PS50157">
    <property type="entry name" value="ZINC_FINGER_C2H2_2"/>
    <property type="match status" value="1"/>
</dbReference>
<keyword evidence="1" id="KW-0863">Zinc-finger</keyword>
<proteinExistence type="predicted"/>
<protein>
    <recommendedName>
        <fullName evidence="2">C2H2-type domain-containing protein</fullName>
    </recommendedName>
</protein>
<feature type="domain" description="C2H2-type" evidence="2">
    <location>
        <begin position="250"/>
        <end position="278"/>
    </location>
</feature>
<keyword evidence="1" id="KW-0862">Zinc</keyword>
<dbReference type="GO" id="GO:0005737">
    <property type="term" value="C:cytoplasm"/>
    <property type="evidence" value="ECO:0007669"/>
    <property type="project" value="TreeGrafter"/>
</dbReference>
<comment type="caution">
    <text evidence="3">The sequence shown here is derived from an EMBL/GenBank/DDBJ whole genome shotgun (WGS) entry which is preliminary data.</text>
</comment>
<gene>
    <name evidence="3" type="ORF">PGLA1383_LOCUS34542</name>
</gene>
<dbReference type="Proteomes" id="UP000654075">
    <property type="component" value="Unassembled WGS sequence"/>
</dbReference>
<dbReference type="PANTHER" id="PTHR12894">
    <property type="entry name" value="CNH DOMAIN CONTAINING"/>
    <property type="match status" value="1"/>
</dbReference>
<dbReference type="GO" id="GO:0016020">
    <property type="term" value="C:membrane"/>
    <property type="evidence" value="ECO:0007669"/>
    <property type="project" value="TreeGrafter"/>
</dbReference>
<name>A0A813FR84_POLGL</name>
<evidence type="ECO:0000313" key="3">
    <source>
        <dbReference type="EMBL" id="CAE8616876.1"/>
    </source>
</evidence>
<dbReference type="GO" id="GO:0006914">
    <property type="term" value="P:autophagy"/>
    <property type="evidence" value="ECO:0007669"/>
    <property type="project" value="TreeGrafter"/>
</dbReference>
<organism evidence="3 4">
    <name type="scientific">Polarella glacialis</name>
    <name type="common">Dinoflagellate</name>
    <dbReference type="NCBI Taxonomy" id="89957"/>
    <lineage>
        <taxon>Eukaryota</taxon>
        <taxon>Sar</taxon>
        <taxon>Alveolata</taxon>
        <taxon>Dinophyceae</taxon>
        <taxon>Suessiales</taxon>
        <taxon>Suessiaceae</taxon>
        <taxon>Polarella</taxon>
    </lineage>
</organism>
<dbReference type="InterPro" id="IPR032914">
    <property type="entry name" value="Vam6/VPS39/TRAP1"/>
</dbReference>
<keyword evidence="1" id="KW-0479">Metal-binding</keyword>
<dbReference type="SMART" id="SM00355">
    <property type="entry name" value="ZnF_C2H2"/>
    <property type="match status" value="1"/>
</dbReference>
<dbReference type="InterPro" id="IPR013087">
    <property type="entry name" value="Znf_C2H2_type"/>
</dbReference>
<evidence type="ECO:0000256" key="1">
    <source>
        <dbReference type="PROSITE-ProRule" id="PRU00042"/>
    </source>
</evidence>
<dbReference type="PANTHER" id="PTHR12894:SF27">
    <property type="entry name" value="TRANSFORMING GROWTH FACTOR-BETA RECEPTOR-ASSOCIATED PROTEIN 1"/>
    <property type="match status" value="1"/>
</dbReference>
<reference evidence="3" key="1">
    <citation type="submission" date="2021-02" db="EMBL/GenBank/DDBJ databases">
        <authorList>
            <person name="Dougan E. K."/>
            <person name="Rhodes N."/>
            <person name="Thang M."/>
            <person name="Chan C."/>
        </authorList>
    </citation>
    <scope>NUCLEOTIDE SEQUENCE</scope>
</reference>
<dbReference type="EMBL" id="CAJNNV010025987">
    <property type="protein sequence ID" value="CAE8616876.1"/>
    <property type="molecule type" value="Genomic_DNA"/>
</dbReference>
<evidence type="ECO:0000313" key="4">
    <source>
        <dbReference type="Proteomes" id="UP000654075"/>
    </source>
</evidence>
<sequence>MSTHHWAQLGLMYVAKAEEEQNLPGAIPGMTPTRKKLQRFLEVASGLEVTTLLPRLEALRLNEERVILCSREEQHGEALRILVEDLNDFQRAETYCRLVMARSTPGFESTEEVNESSAVWDRAASVFASELPAWARPVVFAPPQTGAQSPQGRAPQVATGLFNAFLVSVSVSLPGCGWLSFCRPLVVLFNSLPCLEVLSGKHHAVPGCLQFAMAPQTAAKAAVPQVPAAPLRPKPVRAEPPAPRLCSKAFPCKICSQEFDTEHAMNLHVKYIHQSKED</sequence>